<organism evidence="1 2">
    <name type="scientific">Salirhabdus euzebyi</name>
    <dbReference type="NCBI Taxonomy" id="394506"/>
    <lineage>
        <taxon>Bacteria</taxon>
        <taxon>Bacillati</taxon>
        <taxon>Bacillota</taxon>
        <taxon>Bacilli</taxon>
        <taxon>Bacillales</taxon>
        <taxon>Bacillaceae</taxon>
        <taxon>Salirhabdus</taxon>
    </lineage>
</organism>
<evidence type="ECO:0000313" key="2">
    <source>
        <dbReference type="Proteomes" id="UP000581688"/>
    </source>
</evidence>
<keyword evidence="1" id="KW-0946">Virion</keyword>
<dbReference type="Gene3D" id="1.20.1260.10">
    <property type="match status" value="1"/>
</dbReference>
<keyword evidence="1" id="KW-0167">Capsid protein</keyword>
<comment type="caution">
    <text evidence="1">The sequence shown here is derived from an EMBL/GenBank/DDBJ whole genome shotgun (WGS) entry which is preliminary data.</text>
</comment>
<sequence>MSLPAIDVGLMNEHLTTHQGVIHKLKHYYSEVKDPYLKQIIYAQAVIMRDHVKVMLALLDPNNNQWKQVVPLKQVFSRLQLELITPHQHNEDKKIVLENHSTAKFLATDNFLAALMMKNDNVKQVHYDMAMQQANFEKMYSDYINKMGWSVTATANEEEQVKLINHFKRK</sequence>
<evidence type="ECO:0000313" key="1">
    <source>
        <dbReference type="EMBL" id="MBB6453132.1"/>
    </source>
</evidence>
<proteinExistence type="predicted"/>
<name>A0A841Q444_9BACI</name>
<dbReference type="InterPro" id="IPR012347">
    <property type="entry name" value="Ferritin-like"/>
</dbReference>
<keyword evidence="2" id="KW-1185">Reference proteome</keyword>
<gene>
    <name evidence="1" type="ORF">HNQ94_001580</name>
</gene>
<dbReference type="Proteomes" id="UP000581688">
    <property type="component" value="Unassembled WGS sequence"/>
</dbReference>
<accession>A0A841Q444</accession>
<dbReference type="RefSeq" id="WP_174495753.1">
    <property type="nucleotide sequence ID" value="NZ_CADDWK010000004.1"/>
</dbReference>
<reference evidence="1 2" key="1">
    <citation type="submission" date="2020-08" db="EMBL/GenBank/DDBJ databases">
        <title>Genomic Encyclopedia of Type Strains, Phase IV (KMG-IV): sequencing the most valuable type-strain genomes for metagenomic binning, comparative biology and taxonomic classification.</title>
        <authorList>
            <person name="Goeker M."/>
        </authorList>
    </citation>
    <scope>NUCLEOTIDE SEQUENCE [LARGE SCALE GENOMIC DNA]</scope>
    <source>
        <strain evidence="1 2">DSM 19612</strain>
    </source>
</reference>
<dbReference type="AlphaFoldDB" id="A0A841Q444"/>
<dbReference type="EMBL" id="JACHGH010000004">
    <property type="protein sequence ID" value="MBB6453132.1"/>
    <property type="molecule type" value="Genomic_DNA"/>
</dbReference>
<protein>
    <submittedName>
        <fullName evidence="1">Spore coat protein CotF</fullName>
    </submittedName>
</protein>